<name>E2BQX4_HARSA</name>
<sequence length="76" mass="8922">MHVLLMAVQLLLWEILPLWLQQFVKSNCQPILPFFHLLWTTGKKQQQLDAYQPISYEGNLDLLNMKSLQVESLIVL</sequence>
<protein>
    <submittedName>
        <fullName evidence="2">Uncharacterized protein</fullName>
    </submittedName>
</protein>
<gene>
    <name evidence="2" type="ORF">EAI_14111</name>
</gene>
<evidence type="ECO:0000313" key="3">
    <source>
        <dbReference type="Proteomes" id="UP000008237"/>
    </source>
</evidence>
<dbReference type="EMBL" id="GL449813">
    <property type="protein sequence ID" value="EFN81928.1"/>
    <property type="molecule type" value="Genomic_DNA"/>
</dbReference>
<evidence type="ECO:0000256" key="1">
    <source>
        <dbReference type="SAM" id="SignalP"/>
    </source>
</evidence>
<feature type="signal peptide" evidence="1">
    <location>
        <begin position="1"/>
        <end position="26"/>
    </location>
</feature>
<feature type="chain" id="PRO_5003157426" evidence="1">
    <location>
        <begin position="27"/>
        <end position="76"/>
    </location>
</feature>
<evidence type="ECO:0000313" key="2">
    <source>
        <dbReference type="EMBL" id="EFN81928.1"/>
    </source>
</evidence>
<dbReference type="AlphaFoldDB" id="E2BQX4"/>
<proteinExistence type="predicted"/>
<dbReference type="Proteomes" id="UP000008237">
    <property type="component" value="Unassembled WGS sequence"/>
</dbReference>
<reference evidence="2 3" key="1">
    <citation type="journal article" date="2010" name="Science">
        <title>Genomic comparison of the ants Camponotus floridanus and Harpegnathos saltator.</title>
        <authorList>
            <person name="Bonasio R."/>
            <person name="Zhang G."/>
            <person name="Ye C."/>
            <person name="Mutti N.S."/>
            <person name="Fang X."/>
            <person name="Qin N."/>
            <person name="Donahue G."/>
            <person name="Yang P."/>
            <person name="Li Q."/>
            <person name="Li C."/>
            <person name="Zhang P."/>
            <person name="Huang Z."/>
            <person name="Berger S.L."/>
            <person name="Reinberg D."/>
            <person name="Wang J."/>
            <person name="Liebig J."/>
        </authorList>
    </citation>
    <scope>NUCLEOTIDE SEQUENCE [LARGE SCALE GENOMIC DNA]</scope>
    <source>
        <strain evidence="2 3">R22 G/1</strain>
    </source>
</reference>
<keyword evidence="3" id="KW-1185">Reference proteome</keyword>
<accession>E2BQX4</accession>
<keyword evidence="1" id="KW-0732">Signal</keyword>
<dbReference type="InParanoid" id="E2BQX4"/>
<organism evidence="3">
    <name type="scientific">Harpegnathos saltator</name>
    <name type="common">Jerdon's jumping ant</name>
    <dbReference type="NCBI Taxonomy" id="610380"/>
    <lineage>
        <taxon>Eukaryota</taxon>
        <taxon>Metazoa</taxon>
        <taxon>Ecdysozoa</taxon>
        <taxon>Arthropoda</taxon>
        <taxon>Hexapoda</taxon>
        <taxon>Insecta</taxon>
        <taxon>Pterygota</taxon>
        <taxon>Neoptera</taxon>
        <taxon>Endopterygota</taxon>
        <taxon>Hymenoptera</taxon>
        <taxon>Apocrita</taxon>
        <taxon>Aculeata</taxon>
        <taxon>Formicoidea</taxon>
        <taxon>Formicidae</taxon>
        <taxon>Ponerinae</taxon>
        <taxon>Ponerini</taxon>
        <taxon>Harpegnathos</taxon>
    </lineage>
</organism>